<evidence type="ECO:0000313" key="2">
    <source>
        <dbReference type="EMBL" id="SKA89611.1"/>
    </source>
</evidence>
<evidence type="ECO:0000313" key="3">
    <source>
        <dbReference type="Proteomes" id="UP000190042"/>
    </source>
</evidence>
<dbReference type="CDD" id="cd00009">
    <property type="entry name" value="AAA"/>
    <property type="match status" value="1"/>
</dbReference>
<dbReference type="RefSeq" id="WP_009496605.1">
    <property type="nucleotide sequence ID" value="NZ_FUYJ01000001.1"/>
</dbReference>
<proteinExistence type="predicted"/>
<protein>
    <submittedName>
        <fullName evidence="2">DNA replication protein DnaC</fullName>
    </submittedName>
</protein>
<dbReference type="PANTHER" id="PTHR30050">
    <property type="entry name" value="CHROMOSOMAL REPLICATION INITIATOR PROTEIN DNAA"/>
    <property type="match status" value="1"/>
</dbReference>
<reference evidence="3" key="1">
    <citation type="submission" date="2017-02" db="EMBL/GenBank/DDBJ databases">
        <authorList>
            <person name="Varghese N."/>
            <person name="Submissions S."/>
        </authorList>
    </citation>
    <scope>NUCLEOTIDE SEQUENCE [LARGE SCALE GENOMIC DNA]</scope>
    <source>
        <strain evidence="3">DSM 23966</strain>
    </source>
</reference>
<dbReference type="Pfam" id="PF01695">
    <property type="entry name" value="IstB_IS21"/>
    <property type="match status" value="1"/>
</dbReference>
<keyword evidence="3" id="KW-1185">Reference proteome</keyword>
<dbReference type="GO" id="GO:0005524">
    <property type="term" value="F:ATP binding"/>
    <property type="evidence" value="ECO:0007669"/>
    <property type="project" value="InterPro"/>
</dbReference>
<organism evidence="2 3">
    <name type="scientific">Sporosarcina newyorkensis</name>
    <dbReference type="NCBI Taxonomy" id="759851"/>
    <lineage>
        <taxon>Bacteria</taxon>
        <taxon>Bacillati</taxon>
        <taxon>Bacillota</taxon>
        <taxon>Bacilli</taxon>
        <taxon>Bacillales</taxon>
        <taxon>Caryophanaceae</taxon>
        <taxon>Sporosarcina</taxon>
    </lineage>
</organism>
<dbReference type="PANTHER" id="PTHR30050:SF4">
    <property type="entry name" value="ATP-BINDING PROTEIN RV3427C IN INSERTION SEQUENCE-RELATED"/>
    <property type="match status" value="1"/>
</dbReference>
<dbReference type="InterPro" id="IPR003593">
    <property type="entry name" value="AAA+_ATPase"/>
</dbReference>
<gene>
    <name evidence="2" type="ORF">SAMN04244570_0861</name>
</gene>
<dbReference type="EMBL" id="FUYJ01000001">
    <property type="protein sequence ID" value="SKA89611.1"/>
    <property type="molecule type" value="Genomic_DNA"/>
</dbReference>
<accession>A0A1T4XKJ6</accession>
<evidence type="ECO:0000259" key="1">
    <source>
        <dbReference type="SMART" id="SM00382"/>
    </source>
</evidence>
<name>A0A1T4XKJ6_9BACL</name>
<feature type="domain" description="AAA+ ATPase" evidence="1">
    <location>
        <begin position="137"/>
        <end position="268"/>
    </location>
</feature>
<dbReference type="Proteomes" id="UP000190042">
    <property type="component" value="Unassembled WGS sequence"/>
</dbReference>
<dbReference type="Gene3D" id="3.40.50.300">
    <property type="entry name" value="P-loop containing nucleotide triphosphate hydrolases"/>
    <property type="match status" value="1"/>
</dbReference>
<dbReference type="InterPro" id="IPR002611">
    <property type="entry name" value="IstB_ATP-bd"/>
</dbReference>
<dbReference type="AlphaFoldDB" id="A0A1T4XKJ6"/>
<sequence>MVHAFESVFEKLNVRKVEDLFFKIHPDYVQSVSEVRMEYVQCPACQQHTKQAWVYCFDGDRLQEDVWSICHECQKQFYTLQVGAKLIQKRQDIVDGDWYYINSDDKAGFKNFEELNPELTAAKGKATDYIKDLLEGKIRNLRISGTPGTGKTHLAKAIARTLKHKGRKVAFIESRKLFDNIKNTFGNRVAQERFEKQFADFDLVVLDDVGVETNKAADELSWSSREWVKLIDLRRGKSTVYTTNFDKESLKAVIGARSVSRIGENSETIELFTPDHDYRDRLLY</sequence>
<dbReference type="InterPro" id="IPR027417">
    <property type="entry name" value="P-loop_NTPase"/>
</dbReference>
<dbReference type="SUPFAM" id="SSF52540">
    <property type="entry name" value="P-loop containing nucleoside triphosphate hydrolases"/>
    <property type="match status" value="1"/>
</dbReference>
<dbReference type="SMART" id="SM00382">
    <property type="entry name" value="AAA"/>
    <property type="match status" value="1"/>
</dbReference>
<dbReference type="GO" id="GO:0006260">
    <property type="term" value="P:DNA replication"/>
    <property type="evidence" value="ECO:0007669"/>
    <property type="project" value="TreeGrafter"/>
</dbReference>